<evidence type="ECO:0000256" key="1">
    <source>
        <dbReference type="ARBA" id="ARBA00022723"/>
    </source>
</evidence>
<dbReference type="Pfam" id="PF00097">
    <property type="entry name" value="zf-C3HC4"/>
    <property type="match status" value="1"/>
</dbReference>
<dbReference type="InterPro" id="IPR013083">
    <property type="entry name" value="Znf_RING/FYVE/PHD"/>
</dbReference>
<dbReference type="InterPro" id="IPR018957">
    <property type="entry name" value="Znf_C3HC4_RING-type"/>
</dbReference>
<sequence length="168" mass="19272">MECPLCSQRKDDVSFCVPCGHIFCTVCLDRHMLVEKDCCPNCKAQNVIVQRVCLDSSKDTVMKRLLNHVEKGSGKTELELFFVLCLIFFYQNLVFEAIRLMLTLLLIFWICSFLVLALTCLRTGGEFDLVLLFKAGSIDISRKLSKMFKILQEIYSYLSAFAERSTNK</sequence>
<keyword evidence="3" id="KW-0862">Zinc</keyword>
<keyword evidence="5" id="KW-0472">Membrane</keyword>
<dbReference type="GO" id="GO:0008270">
    <property type="term" value="F:zinc ion binding"/>
    <property type="evidence" value="ECO:0007669"/>
    <property type="project" value="UniProtKB-KW"/>
</dbReference>
<dbReference type="InterPro" id="IPR001841">
    <property type="entry name" value="Znf_RING"/>
</dbReference>
<evidence type="ECO:0000256" key="5">
    <source>
        <dbReference type="SAM" id="Phobius"/>
    </source>
</evidence>
<comment type="caution">
    <text evidence="7">The sequence shown here is derived from an EMBL/GenBank/DDBJ whole genome shotgun (WGS) entry which is preliminary data.</text>
</comment>
<protein>
    <recommendedName>
        <fullName evidence="6">RING-type domain-containing protein</fullName>
    </recommendedName>
</protein>
<keyword evidence="2 4" id="KW-0863">Zinc-finger</keyword>
<keyword evidence="1" id="KW-0479">Metal-binding</keyword>
<evidence type="ECO:0000256" key="4">
    <source>
        <dbReference type="PROSITE-ProRule" id="PRU00175"/>
    </source>
</evidence>
<dbReference type="SUPFAM" id="SSF57850">
    <property type="entry name" value="RING/U-box"/>
    <property type="match status" value="1"/>
</dbReference>
<dbReference type="PROSITE" id="PS50089">
    <property type="entry name" value="ZF_RING_2"/>
    <property type="match status" value="1"/>
</dbReference>
<evidence type="ECO:0000313" key="8">
    <source>
        <dbReference type="Proteomes" id="UP001634394"/>
    </source>
</evidence>
<accession>A0ABD3WKE6</accession>
<feature type="domain" description="RING-type" evidence="6">
    <location>
        <begin position="3"/>
        <end position="43"/>
    </location>
</feature>
<gene>
    <name evidence="7" type="ORF">ACJMK2_037064</name>
</gene>
<dbReference type="Gene3D" id="3.30.40.10">
    <property type="entry name" value="Zinc/RING finger domain, C3HC4 (zinc finger)"/>
    <property type="match status" value="1"/>
</dbReference>
<organism evidence="7 8">
    <name type="scientific">Sinanodonta woodiana</name>
    <name type="common">Chinese pond mussel</name>
    <name type="synonym">Anodonta woodiana</name>
    <dbReference type="NCBI Taxonomy" id="1069815"/>
    <lineage>
        <taxon>Eukaryota</taxon>
        <taxon>Metazoa</taxon>
        <taxon>Spiralia</taxon>
        <taxon>Lophotrochozoa</taxon>
        <taxon>Mollusca</taxon>
        <taxon>Bivalvia</taxon>
        <taxon>Autobranchia</taxon>
        <taxon>Heteroconchia</taxon>
        <taxon>Palaeoheterodonta</taxon>
        <taxon>Unionida</taxon>
        <taxon>Unionoidea</taxon>
        <taxon>Unionidae</taxon>
        <taxon>Unioninae</taxon>
        <taxon>Sinanodonta</taxon>
    </lineage>
</organism>
<feature type="transmembrane region" description="Helical" evidence="5">
    <location>
        <begin position="78"/>
        <end position="95"/>
    </location>
</feature>
<name>A0ABD3WKE6_SINWO</name>
<dbReference type="EMBL" id="JBJQND010000006">
    <property type="protein sequence ID" value="KAL3873991.1"/>
    <property type="molecule type" value="Genomic_DNA"/>
</dbReference>
<feature type="transmembrane region" description="Helical" evidence="5">
    <location>
        <begin position="101"/>
        <end position="121"/>
    </location>
</feature>
<evidence type="ECO:0000256" key="2">
    <source>
        <dbReference type="ARBA" id="ARBA00022771"/>
    </source>
</evidence>
<keyword evidence="8" id="KW-1185">Reference proteome</keyword>
<dbReference type="InterPro" id="IPR017907">
    <property type="entry name" value="Znf_RING_CS"/>
</dbReference>
<reference evidence="7 8" key="1">
    <citation type="submission" date="2024-11" db="EMBL/GenBank/DDBJ databases">
        <title>Chromosome-level genome assembly of the freshwater bivalve Anodonta woodiana.</title>
        <authorList>
            <person name="Chen X."/>
        </authorList>
    </citation>
    <scope>NUCLEOTIDE SEQUENCE [LARGE SCALE GENOMIC DNA]</scope>
    <source>
        <strain evidence="7">MN2024</strain>
        <tissue evidence="7">Gills</tissue>
    </source>
</reference>
<keyword evidence="5" id="KW-0812">Transmembrane</keyword>
<dbReference type="PROSITE" id="PS00518">
    <property type="entry name" value="ZF_RING_1"/>
    <property type="match status" value="1"/>
</dbReference>
<proteinExistence type="predicted"/>
<keyword evidence="5" id="KW-1133">Transmembrane helix</keyword>
<evidence type="ECO:0000313" key="7">
    <source>
        <dbReference type="EMBL" id="KAL3873991.1"/>
    </source>
</evidence>
<dbReference type="AlphaFoldDB" id="A0ABD3WKE6"/>
<evidence type="ECO:0000256" key="3">
    <source>
        <dbReference type="ARBA" id="ARBA00022833"/>
    </source>
</evidence>
<dbReference type="Proteomes" id="UP001634394">
    <property type="component" value="Unassembled WGS sequence"/>
</dbReference>
<evidence type="ECO:0000259" key="6">
    <source>
        <dbReference type="PROSITE" id="PS50089"/>
    </source>
</evidence>